<feature type="non-terminal residue" evidence="1">
    <location>
        <position position="1"/>
    </location>
</feature>
<accession>X1Q9C1</accession>
<comment type="caution">
    <text evidence="1">The sequence shown here is derived from an EMBL/GenBank/DDBJ whole genome shotgun (WGS) entry which is preliminary data.</text>
</comment>
<dbReference type="AlphaFoldDB" id="X1Q9C1"/>
<sequence>PKSTAPQIGTKISIQYSVRHYVDVKVCKPLGWNMVGNGASYELCGHIWFDEGKGCLEVKDHPDRNIYVRLIAGTCFRFECPVCYRKSCARASGRIAERFERIPKARGSRDRSAEAPVPGLGRPIHLIVSVPEDEAHLVDGQTLSYHGGKFNLKSNYSMLRAKAYKLAKKSGFKGGCCIFHPFANDKMHEDNQEDAIWDLSQEGVDLKWLKEYFDKQDRHVGFWYKRPHFHFIGYGWIEGTEAIHQGTGWVIKNLGVRDSVFNTALYQLSHAGVKKGVQVVTWMGCMSNSTYYKLRPEPERPRGPGKCKGCGAELRPVRWEGEGDPPLLGHLEGGYWIDPGGWRYLEDGEKNHSCLVRPISAR</sequence>
<reference evidence="1" key="1">
    <citation type="journal article" date="2014" name="Front. Microbiol.">
        <title>High frequency of phylogenetically diverse reductive dehalogenase-homologous genes in deep subseafloor sedimentary metagenomes.</title>
        <authorList>
            <person name="Kawai M."/>
            <person name="Futagami T."/>
            <person name="Toyoda A."/>
            <person name="Takaki Y."/>
            <person name="Nishi S."/>
            <person name="Hori S."/>
            <person name="Arai W."/>
            <person name="Tsubouchi T."/>
            <person name="Morono Y."/>
            <person name="Uchiyama I."/>
            <person name="Ito T."/>
            <person name="Fujiyama A."/>
            <person name="Inagaki F."/>
            <person name="Takami H."/>
        </authorList>
    </citation>
    <scope>NUCLEOTIDE SEQUENCE</scope>
    <source>
        <strain evidence="1">Expedition CK06-06</strain>
    </source>
</reference>
<proteinExistence type="predicted"/>
<protein>
    <submittedName>
        <fullName evidence="1">Uncharacterized protein</fullName>
    </submittedName>
</protein>
<gene>
    <name evidence="1" type="ORF">S12H4_02032</name>
</gene>
<dbReference type="EMBL" id="BARW01000461">
    <property type="protein sequence ID" value="GAI64833.1"/>
    <property type="molecule type" value="Genomic_DNA"/>
</dbReference>
<name>X1Q9C1_9ZZZZ</name>
<evidence type="ECO:0000313" key="1">
    <source>
        <dbReference type="EMBL" id="GAI64833.1"/>
    </source>
</evidence>
<organism evidence="1">
    <name type="scientific">marine sediment metagenome</name>
    <dbReference type="NCBI Taxonomy" id="412755"/>
    <lineage>
        <taxon>unclassified sequences</taxon>
        <taxon>metagenomes</taxon>
        <taxon>ecological metagenomes</taxon>
    </lineage>
</organism>